<reference evidence="2" key="3">
    <citation type="journal article" date="2013" name="Nucleic Acids Res.">
        <title>The genome of Anopheles darlingi, the main neotropical malaria vector.</title>
        <authorList>
            <person name="Marinotti O."/>
            <person name="Cerqueira G.C."/>
            <person name="de Almeida L.G."/>
            <person name="Ferro M.I."/>
            <person name="Loreto E.L."/>
            <person name="Zaha A."/>
            <person name="Teixeira S.M."/>
            <person name="Wespiser A.R."/>
            <person name="Almeida E Silva A."/>
            <person name="Schlindwein A.D."/>
            <person name="Pacheco A.C."/>
            <person name="Silva A.L."/>
            <person name="Graveley B.R."/>
            <person name="Walenz B.P."/>
            <person name="Lima Bde A."/>
            <person name="Ribeiro C.A."/>
            <person name="Nunes-Silva C.G."/>
            <person name="de Carvalho C.R."/>
            <person name="Soares C.M."/>
            <person name="de Menezes C.B."/>
            <person name="Matiolli C."/>
            <person name="Caffrey D."/>
            <person name="Araujo D.A."/>
            <person name="de Oliveira D.M."/>
            <person name="Golenbock D."/>
            <person name="Grisard E.C."/>
            <person name="Fantinatti-Garboggini F."/>
            <person name="de Carvalho F.M."/>
            <person name="Barcellos F.G."/>
            <person name="Prosdocimi F."/>
            <person name="May G."/>
            <person name="Azevedo Junior G.M."/>
            <person name="Guimaraes G.M."/>
            <person name="Goldman G.H."/>
            <person name="Padilha I.Q."/>
            <person name="Batista Jda S."/>
            <person name="Ferro J.A."/>
            <person name="Ribeiro J.M."/>
            <person name="Fietto J.L."/>
            <person name="Dabbas K.M."/>
            <person name="Cerdeira L."/>
            <person name="Agnez-Lima L.F."/>
            <person name="Brocchi M."/>
            <person name="de Carvalho M.O."/>
            <person name="Teixeira Mde M."/>
            <person name="Diniz Maia Mde M."/>
            <person name="Goldman M.H."/>
            <person name="Cruz Schneider M.P."/>
            <person name="Felipe M.S."/>
            <person name="Hungria M."/>
            <person name="Nicolas M.F."/>
            <person name="Pereira M."/>
            <person name="Montes M.A."/>
            <person name="Cantao M.E."/>
            <person name="Vincentz M."/>
            <person name="Rafael M.S."/>
            <person name="Silverman N."/>
            <person name="Stoco P.H."/>
            <person name="Souza R.C."/>
            <person name="Vicentini R."/>
            <person name="Gazzinelli R.T."/>
            <person name="Neves Rde O."/>
            <person name="Silva R."/>
            <person name="Astolfi-Filho S."/>
            <person name="Maciel T.E."/>
            <person name="Urmenyi T.P."/>
            <person name="Tadei W.P."/>
            <person name="Camargo E.P."/>
            <person name="de Vasconcelos A.T."/>
        </authorList>
    </citation>
    <scope>NUCLEOTIDE SEQUENCE</scope>
</reference>
<reference evidence="2 4" key="1">
    <citation type="journal article" date="2010" name="BMC Genomics">
        <title>Combination of measures distinguishes pre-miRNAs from other stem-loops in the genome of the newly sequenced Anopheles darlingi.</title>
        <authorList>
            <person name="Mendes N.D."/>
            <person name="Freitas A.T."/>
            <person name="Vasconcelos A.T."/>
            <person name="Sagot M.F."/>
        </authorList>
    </citation>
    <scope>NUCLEOTIDE SEQUENCE</scope>
</reference>
<dbReference type="EnsemblMetazoa" id="ADAC005295-RA">
    <property type="protein sequence ID" value="ADAC005295-PA"/>
    <property type="gene ID" value="ADAC005295"/>
</dbReference>
<feature type="compositionally biased region" description="Low complexity" evidence="1">
    <location>
        <begin position="230"/>
        <end position="241"/>
    </location>
</feature>
<dbReference type="VEuPathDB" id="VectorBase:ADAC005295"/>
<proteinExistence type="predicted"/>
<dbReference type="STRING" id="43151.W5JG13"/>
<evidence type="ECO:0000313" key="3">
    <source>
        <dbReference type="EnsemblMetazoa" id="ADAC005295-PA"/>
    </source>
</evidence>
<feature type="compositionally biased region" description="Basic and acidic residues" evidence="1">
    <location>
        <begin position="301"/>
        <end position="315"/>
    </location>
</feature>
<reference evidence="3" key="4">
    <citation type="submission" date="2015-06" db="UniProtKB">
        <authorList>
            <consortium name="EnsemblMetazoa"/>
        </authorList>
    </citation>
    <scope>IDENTIFICATION</scope>
</reference>
<evidence type="ECO:0000256" key="1">
    <source>
        <dbReference type="SAM" id="MobiDB-lite"/>
    </source>
</evidence>
<name>W5JG13_ANODA</name>
<feature type="compositionally biased region" description="Basic and acidic residues" evidence="1">
    <location>
        <begin position="256"/>
        <end position="271"/>
    </location>
</feature>
<organism evidence="2">
    <name type="scientific">Anopheles darlingi</name>
    <name type="common">Mosquito</name>
    <dbReference type="NCBI Taxonomy" id="43151"/>
    <lineage>
        <taxon>Eukaryota</taxon>
        <taxon>Metazoa</taxon>
        <taxon>Ecdysozoa</taxon>
        <taxon>Arthropoda</taxon>
        <taxon>Hexapoda</taxon>
        <taxon>Insecta</taxon>
        <taxon>Pterygota</taxon>
        <taxon>Neoptera</taxon>
        <taxon>Endopterygota</taxon>
        <taxon>Diptera</taxon>
        <taxon>Nematocera</taxon>
        <taxon>Culicoidea</taxon>
        <taxon>Culicidae</taxon>
        <taxon>Anophelinae</taxon>
        <taxon>Anopheles</taxon>
    </lineage>
</organism>
<keyword evidence="4" id="KW-1185">Reference proteome</keyword>
<accession>W5JG13</accession>
<dbReference type="Proteomes" id="UP000000673">
    <property type="component" value="Unassembled WGS sequence"/>
</dbReference>
<evidence type="ECO:0000313" key="4">
    <source>
        <dbReference type="Proteomes" id="UP000000673"/>
    </source>
</evidence>
<gene>
    <name evidence="2" type="ORF">AND_005295</name>
</gene>
<dbReference type="VEuPathDB" id="VectorBase:ADAR2_012167"/>
<reference evidence="2" key="2">
    <citation type="submission" date="2010-05" db="EMBL/GenBank/DDBJ databases">
        <authorList>
            <person name="Almeida L.G."/>
            <person name="Nicolas M.F."/>
            <person name="Souza R.C."/>
            <person name="Vasconcelos A.T.R."/>
        </authorList>
    </citation>
    <scope>NUCLEOTIDE SEQUENCE</scope>
</reference>
<dbReference type="HOGENOM" id="CLU_463999_0_0_1"/>
<dbReference type="EMBL" id="ADMH02001325">
    <property type="protein sequence ID" value="ETN63006.1"/>
    <property type="molecule type" value="Genomic_DNA"/>
</dbReference>
<feature type="region of interest" description="Disordered" evidence="1">
    <location>
        <begin position="70"/>
        <end position="101"/>
    </location>
</feature>
<evidence type="ECO:0000313" key="2">
    <source>
        <dbReference type="EMBL" id="ETN63006.1"/>
    </source>
</evidence>
<dbReference type="eggNOG" id="KOG1721">
    <property type="taxonomic scope" value="Eukaryota"/>
</dbReference>
<feature type="compositionally biased region" description="Low complexity" evidence="1">
    <location>
        <begin position="78"/>
        <end position="93"/>
    </location>
</feature>
<feature type="region of interest" description="Disordered" evidence="1">
    <location>
        <begin position="158"/>
        <end position="324"/>
    </location>
</feature>
<protein>
    <submittedName>
        <fullName evidence="2 3">Uncharacterized protein</fullName>
    </submittedName>
</protein>
<dbReference type="AlphaFoldDB" id="W5JG13"/>
<sequence length="588" mass="66980">MEQEATIQDMRKMVEEMLKLVTSQETKLCINSRRKLKMLNSLFVKSKRLKRETLLQARDELNKMKFEISLASTPQGGTSNSTTSNNSSNNSSNKDITMRRQSTNLRLVLTRISVDDLSVSKRTRSKSIDAPPVYKVSYATDAETDKDIENNRPHVERAVKRKKSQSAVQQQQKKSIADDISTMKTSKPEKKKSVASKTASAESKIHDSVDVGKNCLKRRSESAKHNQPKSNAANFTSTTNTPEPNKKKSVVSKVPPTDKKFHNTKDIGKQQEKKKRSMESSTLNNTSEQIKKKSIAGKDPSTNKKIQESGFEPRSKIIKTGEPCSQKGGLDRIIQKKKYKRFVLYDSDTEDHVAEASSLPCRRLEQKPNTTAYPDIPNDNSDIHCQSNFIVKCCLCPYRGVGMVEHYVSEHPQQEVFVSRISPKQSHMIRKCPIPNHTSHKVVPGTEAIHRFCHFCEKEQQLTVKQWIKHVAEHTGEYELKGTAKTPHKEIYFRNNHIMAYLCDRCNYAQVRLSSMEHHIEKEHASNSNDALNNIEYIRFCVVEKREPSRNSNKANSLFVIGMNTKDIHASNVCNDVKKKLSFRRTSL</sequence>
<feature type="compositionally biased region" description="Low complexity" evidence="1">
    <location>
        <begin position="165"/>
        <end position="174"/>
    </location>
</feature>
<feature type="compositionally biased region" description="Polar residues" evidence="1">
    <location>
        <begin position="279"/>
        <end position="288"/>
    </location>
</feature>